<keyword evidence="3" id="KW-0812">Transmembrane</keyword>
<organism evidence="7 8">
    <name type="scientific">Tritrichomonas foetus</name>
    <dbReference type="NCBI Taxonomy" id="1144522"/>
    <lineage>
        <taxon>Eukaryota</taxon>
        <taxon>Metamonada</taxon>
        <taxon>Parabasalia</taxon>
        <taxon>Tritrichomonadida</taxon>
        <taxon>Tritrichomonadidae</taxon>
        <taxon>Tritrichomonas</taxon>
    </lineage>
</organism>
<dbReference type="GeneID" id="94837845"/>
<dbReference type="Proteomes" id="UP000179807">
    <property type="component" value="Unassembled WGS sequence"/>
</dbReference>
<keyword evidence="8" id="KW-1185">Reference proteome</keyword>
<dbReference type="VEuPathDB" id="TrichDB:TRFO_23427"/>
<reference evidence="7" key="1">
    <citation type="submission" date="2016-10" db="EMBL/GenBank/DDBJ databases">
        <authorList>
            <person name="Benchimol M."/>
            <person name="Almeida L.G."/>
            <person name="Vasconcelos A.T."/>
            <person name="Perreira-Neves A."/>
            <person name="Rosa I.A."/>
            <person name="Tasca T."/>
            <person name="Bogo M.R."/>
            <person name="de Souza W."/>
        </authorList>
    </citation>
    <scope>NUCLEOTIDE SEQUENCE [LARGE SCALE GENOMIC DNA]</scope>
    <source>
        <strain evidence="7">K</strain>
    </source>
</reference>
<dbReference type="PROSITE" id="PS00786">
    <property type="entry name" value="5_NUCLEOTIDASE_2"/>
    <property type="match status" value="1"/>
</dbReference>
<feature type="domain" description="5'-Nucleotidase C-terminal" evidence="6">
    <location>
        <begin position="448"/>
        <end position="593"/>
    </location>
</feature>
<dbReference type="InterPro" id="IPR008334">
    <property type="entry name" value="5'-Nucleotdase_C"/>
</dbReference>
<dbReference type="PRINTS" id="PR01607">
    <property type="entry name" value="APYRASEFAMLY"/>
</dbReference>
<keyword evidence="3" id="KW-1133">Transmembrane helix</keyword>
<feature type="domain" description="Calcineurin-like phosphoesterase" evidence="5">
    <location>
        <begin position="130"/>
        <end position="349"/>
    </location>
</feature>
<evidence type="ECO:0000256" key="4">
    <source>
        <dbReference type="SAM" id="SignalP"/>
    </source>
</evidence>
<dbReference type="Pfam" id="PF00149">
    <property type="entry name" value="Metallophos"/>
    <property type="match status" value="1"/>
</dbReference>
<dbReference type="GO" id="GO:0016788">
    <property type="term" value="F:hydrolase activity, acting on ester bonds"/>
    <property type="evidence" value="ECO:0007669"/>
    <property type="project" value="InterPro"/>
</dbReference>
<dbReference type="Gene3D" id="3.60.21.10">
    <property type="match status" value="1"/>
</dbReference>
<dbReference type="GO" id="GO:0000166">
    <property type="term" value="F:nucleotide binding"/>
    <property type="evidence" value="ECO:0007669"/>
    <property type="project" value="InterPro"/>
</dbReference>
<dbReference type="OrthoDB" id="10252235at2759"/>
<comment type="caution">
    <text evidence="7">The sequence shown here is derived from an EMBL/GenBank/DDBJ whole genome shotgun (WGS) entry which is preliminary data.</text>
</comment>
<feature type="transmembrane region" description="Helical" evidence="3">
    <location>
        <begin position="764"/>
        <end position="786"/>
    </location>
</feature>
<gene>
    <name evidence="7" type="ORF">TRFO_23427</name>
</gene>
<evidence type="ECO:0000259" key="5">
    <source>
        <dbReference type="Pfam" id="PF00149"/>
    </source>
</evidence>
<dbReference type="InterPro" id="IPR004843">
    <property type="entry name" value="Calcineurin-like_PHP"/>
</dbReference>
<dbReference type="PANTHER" id="PTHR11575">
    <property type="entry name" value="5'-NUCLEOTIDASE-RELATED"/>
    <property type="match status" value="1"/>
</dbReference>
<protein>
    <submittedName>
        <fullName evidence="7">5'-nucleotidase domain-containing protein</fullName>
    </submittedName>
</protein>
<feature type="chain" id="PRO_5013108547" evidence="4">
    <location>
        <begin position="21"/>
        <end position="812"/>
    </location>
</feature>
<evidence type="ECO:0000256" key="3">
    <source>
        <dbReference type="SAM" id="Phobius"/>
    </source>
</evidence>
<dbReference type="InterPro" id="IPR036907">
    <property type="entry name" value="5'-Nucleotdase_C_sf"/>
</dbReference>
<dbReference type="AlphaFoldDB" id="A0A1J4KB10"/>
<name>A0A1J4KB10_9EUKA</name>
<evidence type="ECO:0000313" key="8">
    <source>
        <dbReference type="Proteomes" id="UP000179807"/>
    </source>
</evidence>
<dbReference type="GO" id="GO:0046872">
    <property type="term" value="F:metal ion binding"/>
    <property type="evidence" value="ECO:0007669"/>
    <property type="project" value="InterPro"/>
</dbReference>
<dbReference type="EMBL" id="MLAK01000676">
    <property type="protein sequence ID" value="OHT08146.1"/>
    <property type="molecule type" value="Genomic_DNA"/>
</dbReference>
<dbReference type="Gene3D" id="3.90.780.10">
    <property type="entry name" value="5'-Nucleotidase, C-terminal domain"/>
    <property type="match status" value="1"/>
</dbReference>
<dbReference type="Pfam" id="PF02872">
    <property type="entry name" value="5_nucleotid_C"/>
    <property type="match status" value="1"/>
</dbReference>
<accession>A0A1J4KB10</accession>
<dbReference type="CDD" id="cd00845">
    <property type="entry name" value="MPP_UshA_N_like"/>
    <property type="match status" value="1"/>
</dbReference>
<dbReference type="PANTHER" id="PTHR11575:SF24">
    <property type="entry name" value="5'-NUCLEOTIDASE"/>
    <property type="match status" value="1"/>
</dbReference>
<evidence type="ECO:0000256" key="1">
    <source>
        <dbReference type="ARBA" id="ARBA00006654"/>
    </source>
</evidence>
<sequence>MLFALLVIRLSDFCSDTSSGQTTVHIDNFDIPFSKCQKKNFAGIKIITNYSTIQKYQHRTLRISNGLHLEVENVTSGDILQKIDVFDATLELKLYDNVDFIDGSLRVNHEDNSQLIIRNGSLRVVPQKLIRIIHTNDVHCAIKENPKENVIGLSKLVSFVKNEKKLGAQNRYSVFLVDSGDYIQGQPICGLSNGTIGTKAMKLADYDAMTLGNHEFDYGHDGVYNHVNLINQNGTKLVTANILDSSNTNKLDLKPYLIKEADGIKIGFLGLITPTTNETSNPKTIGNVTFDDKVVSISQKYVNILRQEEKCDIVVLLTHLGYDTTDVGSDDIASQFDGIDVIIDGHSHTELANGATRQFNDHTTLIAQTGWSLKKVGVVDIMVDSLSNQAIGTRAKLLSYDDLKNYSDDLEAKEFIDTVSAEFDKITSVVVGYSNIELDCDRALIRSKGISKMGDLVTTAMLRTAKDAQVAFINGGGVRTRVNVGEITWGELVAVLPFGNPIVVINMTGSNIKELLRFGTRFFGEQQTGGFPVSSGITYQINLDLPPTDENRITNVKIVDSNGSNPVDLVDSQYYGVAINDFMRDGGDGYTFLGDKPKVSQYGPILDALVDYIKNLPNATVTGDEALFKYERIKVIKSEKKVNLKSENLKQKFIRKTELEETVQVPDGALDMSYFRYNTKVDVFKPFFNYTINAHTISIKNIELARKLIPSDKGIIGSGYLYILSDPSNFETNENFRNELTNFHSVKCESFFHKPSNGKCVPNVSLIIIFAVMIITAAGFLVLLLLQVNNCQNKVRGYEETSELNDPMASET</sequence>
<keyword evidence="3" id="KW-0472">Membrane</keyword>
<dbReference type="RefSeq" id="XP_068361282.1">
    <property type="nucleotide sequence ID" value="XM_068503141.1"/>
</dbReference>
<dbReference type="GO" id="GO:0009166">
    <property type="term" value="P:nucleotide catabolic process"/>
    <property type="evidence" value="ECO:0007669"/>
    <property type="project" value="InterPro"/>
</dbReference>
<proteinExistence type="inferred from homology"/>
<dbReference type="SUPFAM" id="SSF55816">
    <property type="entry name" value="5'-nucleotidase (syn. UDP-sugar hydrolase), C-terminal domain"/>
    <property type="match status" value="1"/>
</dbReference>
<dbReference type="InterPro" id="IPR006146">
    <property type="entry name" value="5'-Nucleotdase_CS"/>
</dbReference>
<dbReference type="InterPro" id="IPR006179">
    <property type="entry name" value="5_nucleotidase/apyrase"/>
</dbReference>
<evidence type="ECO:0000256" key="2">
    <source>
        <dbReference type="ARBA" id="ARBA00022729"/>
    </source>
</evidence>
<dbReference type="SUPFAM" id="SSF56300">
    <property type="entry name" value="Metallo-dependent phosphatases"/>
    <property type="match status" value="1"/>
</dbReference>
<dbReference type="InterPro" id="IPR029052">
    <property type="entry name" value="Metallo-depent_PP-like"/>
</dbReference>
<evidence type="ECO:0000313" key="7">
    <source>
        <dbReference type="EMBL" id="OHT08146.1"/>
    </source>
</evidence>
<keyword evidence="2 4" id="KW-0732">Signal</keyword>
<evidence type="ECO:0000259" key="6">
    <source>
        <dbReference type="Pfam" id="PF02872"/>
    </source>
</evidence>
<comment type="similarity">
    <text evidence="1">Belongs to the 5'-nucleotidase family.</text>
</comment>
<feature type="signal peptide" evidence="4">
    <location>
        <begin position="1"/>
        <end position="20"/>
    </location>
</feature>